<dbReference type="InterPro" id="IPR013022">
    <property type="entry name" value="Xyl_isomerase-like_TIM-brl"/>
</dbReference>
<dbReference type="STRING" id="1603886.GCA_001895165_01762"/>
<dbReference type="GO" id="GO:0004519">
    <property type="term" value="F:endonuclease activity"/>
    <property type="evidence" value="ECO:0007669"/>
    <property type="project" value="UniProtKB-KW"/>
</dbReference>
<dbReference type="Proteomes" id="UP000216352">
    <property type="component" value="Unassembled WGS sequence"/>
</dbReference>
<evidence type="ECO:0000313" key="3">
    <source>
        <dbReference type="Proteomes" id="UP000216352"/>
    </source>
</evidence>
<dbReference type="Gene3D" id="3.20.20.150">
    <property type="entry name" value="Divalent-metal-dependent TIM barrel enzymes"/>
    <property type="match status" value="1"/>
</dbReference>
<dbReference type="AlphaFoldDB" id="A0A261FSX2"/>
<accession>A0A261FSX2</accession>
<keyword evidence="2" id="KW-0255">Endonuclease</keyword>
<organism evidence="2 3">
    <name type="scientific">Bifidobacterium lemurum</name>
    <dbReference type="NCBI Taxonomy" id="1603886"/>
    <lineage>
        <taxon>Bacteria</taxon>
        <taxon>Bacillati</taxon>
        <taxon>Actinomycetota</taxon>
        <taxon>Actinomycetes</taxon>
        <taxon>Bifidobacteriales</taxon>
        <taxon>Bifidobacteriaceae</taxon>
        <taxon>Bifidobacterium</taxon>
    </lineage>
</organism>
<dbReference type="SUPFAM" id="SSF51658">
    <property type="entry name" value="Xylose isomerase-like"/>
    <property type="match status" value="1"/>
</dbReference>
<reference evidence="2 3" key="1">
    <citation type="journal article" date="2017" name="BMC Genomics">
        <title>Comparative genomic and phylogenomic analyses of the Bifidobacteriaceae family.</title>
        <authorList>
            <person name="Lugli G.A."/>
            <person name="Milani C."/>
            <person name="Turroni F."/>
            <person name="Duranti S."/>
            <person name="Mancabelli L."/>
            <person name="Mangifesta M."/>
            <person name="Ferrario C."/>
            <person name="Modesto M."/>
            <person name="Mattarelli P."/>
            <person name="Jiri K."/>
            <person name="van Sinderen D."/>
            <person name="Ventura M."/>
        </authorList>
    </citation>
    <scope>NUCLEOTIDE SEQUENCE [LARGE SCALE GENOMIC DNA]</scope>
    <source>
        <strain evidence="2 3">DSM 28807</strain>
    </source>
</reference>
<dbReference type="InterPro" id="IPR050312">
    <property type="entry name" value="IolE/XylAMocC-like"/>
</dbReference>
<keyword evidence="2" id="KW-0540">Nuclease</keyword>
<comment type="caution">
    <text evidence="2">The sequence shown here is derived from an EMBL/GenBank/DDBJ whole genome shotgun (WGS) entry which is preliminary data.</text>
</comment>
<dbReference type="PANTHER" id="PTHR12110">
    <property type="entry name" value="HYDROXYPYRUVATE ISOMERASE"/>
    <property type="match status" value="1"/>
</dbReference>
<dbReference type="RefSeq" id="WP_072726615.1">
    <property type="nucleotide sequence ID" value="NZ_BDIS01000024.1"/>
</dbReference>
<keyword evidence="2" id="KW-0378">Hydrolase</keyword>
<sequence length="249" mass="27012">MTTIGINTLVYMNELQSGTPQSAILPTIAGHGVTLAEVRREYIADDAEFDAIAAAAREHGLELFYSVPESITIDGAAHPGFAGFLDEARRMGVRNVKFNQGDVKDVDASVIAGLDAEAAARGVSLTIENDQTPENGTLACTTASLAHIEQVGGKIGYTFDLGNWFWRGEDPDEAFGRLRERITVFHLKNVNGAANREELSTTMLQDGVIDWRAMLPQLGPDVPVFLEFPIEADRVAEQVAELRAVVDAR</sequence>
<dbReference type="Pfam" id="PF01261">
    <property type="entry name" value="AP_endonuc_2"/>
    <property type="match status" value="1"/>
</dbReference>
<name>A0A261FSX2_9BIFI</name>
<evidence type="ECO:0000259" key="1">
    <source>
        <dbReference type="Pfam" id="PF01261"/>
    </source>
</evidence>
<evidence type="ECO:0000313" key="2">
    <source>
        <dbReference type="EMBL" id="OZG62178.1"/>
    </source>
</evidence>
<gene>
    <name evidence="2" type="ORF">BLEM_0724</name>
</gene>
<dbReference type="InterPro" id="IPR036237">
    <property type="entry name" value="Xyl_isomerase-like_sf"/>
</dbReference>
<proteinExistence type="predicted"/>
<keyword evidence="3" id="KW-1185">Reference proteome</keyword>
<dbReference type="EMBL" id="MWWX01000005">
    <property type="protein sequence ID" value="OZG62178.1"/>
    <property type="molecule type" value="Genomic_DNA"/>
</dbReference>
<feature type="domain" description="Xylose isomerase-like TIM barrel" evidence="1">
    <location>
        <begin position="45"/>
        <end position="239"/>
    </location>
</feature>
<dbReference type="OrthoDB" id="2237247at2"/>
<protein>
    <submittedName>
        <fullName evidence="2">AP endonuclease</fullName>
    </submittedName>
</protein>